<comment type="caution">
    <text evidence="2">The sequence shown here is derived from an EMBL/GenBank/DDBJ whole genome shotgun (WGS) entry which is preliminary data.</text>
</comment>
<evidence type="ECO:0000313" key="3">
    <source>
        <dbReference type="Proteomes" id="UP000256269"/>
    </source>
</evidence>
<name>A0A3E0H818_9PSEU</name>
<accession>A0A3E0H818</accession>
<evidence type="ECO:0000313" key="2">
    <source>
        <dbReference type="EMBL" id="REH39274.1"/>
    </source>
</evidence>
<feature type="region of interest" description="Disordered" evidence="1">
    <location>
        <begin position="19"/>
        <end position="39"/>
    </location>
</feature>
<organism evidence="2 3">
    <name type="scientific">Kutzneria buriramensis</name>
    <dbReference type="NCBI Taxonomy" id="1045776"/>
    <lineage>
        <taxon>Bacteria</taxon>
        <taxon>Bacillati</taxon>
        <taxon>Actinomycetota</taxon>
        <taxon>Actinomycetes</taxon>
        <taxon>Pseudonocardiales</taxon>
        <taxon>Pseudonocardiaceae</taxon>
        <taxon>Kutzneria</taxon>
    </lineage>
</organism>
<protein>
    <submittedName>
        <fullName evidence="2">Uncharacterized protein</fullName>
    </submittedName>
</protein>
<dbReference type="AlphaFoldDB" id="A0A3E0H818"/>
<proteinExistence type="predicted"/>
<reference evidence="2 3" key="1">
    <citation type="submission" date="2018-08" db="EMBL/GenBank/DDBJ databases">
        <title>Genomic Encyclopedia of Archaeal and Bacterial Type Strains, Phase II (KMG-II): from individual species to whole genera.</title>
        <authorList>
            <person name="Goeker M."/>
        </authorList>
    </citation>
    <scope>NUCLEOTIDE SEQUENCE [LARGE SCALE GENOMIC DNA]</scope>
    <source>
        <strain evidence="2 3">DSM 45791</strain>
    </source>
</reference>
<gene>
    <name evidence="2" type="ORF">BCF44_113129</name>
</gene>
<evidence type="ECO:0000256" key="1">
    <source>
        <dbReference type="SAM" id="MobiDB-lite"/>
    </source>
</evidence>
<sequence>MSSETPIYDELLARFPDSGLVAGASEADHRDGILDGEET</sequence>
<dbReference type="EMBL" id="QUNO01000013">
    <property type="protein sequence ID" value="REH39274.1"/>
    <property type="molecule type" value="Genomic_DNA"/>
</dbReference>
<dbReference type="Proteomes" id="UP000256269">
    <property type="component" value="Unassembled WGS sequence"/>
</dbReference>
<keyword evidence="3" id="KW-1185">Reference proteome</keyword>